<protein>
    <submittedName>
        <fullName evidence="1">Uncharacterized protein</fullName>
    </submittedName>
</protein>
<evidence type="ECO:0000313" key="2">
    <source>
        <dbReference type="Proteomes" id="UP000001366"/>
    </source>
</evidence>
<gene>
    <name evidence="1" type="ordered locus">PERMA_A0010</name>
</gene>
<keyword evidence="1" id="KW-0614">Plasmid</keyword>
<dbReference type="PaxDb" id="123214-PERMA_A0010"/>
<dbReference type="KEGG" id="pmx:PERMA_A0010"/>
<accession>C0QUT9</accession>
<organism evidence="1 2">
    <name type="scientific">Persephonella marina (strain DSM 14350 / EX-H1)</name>
    <dbReference type="NCBI Taxonomy" id="123214"/>
    <lineage>
        <taxon>Bacteria</taxon>
        <taxon>Pseudomonadati</taxon>
        <taxon>Aquificota</taxon>
        <taxon>Aquificia</taxon>
        <taxon>Aquificales</taxon>
        <taxon>Hydrogenothermaceae</taxon>
        <taxon>Persephonella</taxon>
    </lineage>
</organism>
<sequence length="102" mass="12028">MKDLLISILVFFMLLFLFFGFGRMFIHSDEIELCFTKDKAFIPEGMKISREVDEYICWTAKYEGQDFFGRYYYIRTEKGTKIGIPVKAPDFVAFISHKEGLK</sequence>
<name>C0QUT9_PERMH</name>
<proteinExistence type="predicted"/>
<dbReference type="RefSeq" id="WP_012675153.1">
    <property type="nucleotide sequence ID" value="NC_012439.1"/>
</dbReference>
<evidence type="ECO:0000313" key="1">
    <source>
        <dbReference type="EMBL" id="ACO04965.1"/>
    </source>
</evidence>
<dbReference type="AlphaFoldDB" id="C0QUT9"/>
<reference evidence="1 2" key="1">
    <citation type="journal article" date="2009" name="J. Bacteriol.">
        <title>Complete and draft genome sequences of six members of the Aquificales.</title>
        <authorList>
            <person name="Reysenbach A.L."/>
            <person name="Hamamura N."/>
            <person name="Podar M."/>
            <person name="Griffiths E."/>
            <person name="Ferreira S."/>
            <person name="Hochstein R."/>
            <person name="Heidelberg J."/>
            <person name="Johnson J."/>
            <person name="Mead D."/>
            <person name="Pohorille A."/>
            <person name="Sarmiento M."/>
            <person name="Schweighofer K."/>
            <person name="Seshadri R."/>
            <person name="Voytek M.A."/>
        </authorList>
    </citation>
    <scope>NUCLEOTIDE SEQUENCE [LARGE SCALE GENOMIC DNA]</scope>
    <source>
        <strain evidence="2">DSM 14350 / EX-H1</strain>
        <plasmid evidence="2">pPERMA01</plasmid>
    </source>
</reference>
<dbReference type="EMBL" id="CP001231">
    <property type="protein sequence ID" value="ACO04965.1"/>
    <property type="molecule type" value="Genomic_DNA"/>
</dbReference>
<dbReference type="HOGENOM" id="CLU_2274737_0_0_0"/>
<geneLocation type="plasmid" evidence="2">
    <name>pPERMA01</name>
</geneLocation>
<dbReference type="Proteomes" id="UP000001366">
    <property type="component" value="Plasmid unnamed"/>
</dbReference>
<keyword evidence="2" id="KW-1185">Reference proteome</keyword>